<evidence type="ECO:0000256" key="1">
    <source>
        <dbReference type="ARBA" id="ARBA00022679"/>
    </source>
</evidence>
<reference evidence="8" key="3">
    <citation type="submission" date="2025-09" db="UniProtKB">
        <authorList>
            <consortium name="Ensembl"/>
        </authorList>
    </citation>
    <scope>IDENTIFICATION</scope>
</reference>
<dbReference type="Proteomes" id="UP000028761">
    <property type="component" value="Chromosome 10"/>
</dbReference>
<dbReference type="Gene3D" id="2.70.40.10">
    <property type="match status" value="1"/>
</dbReference>
<evidence type="ECO:0000256" key="5">
    <source>
        <dbReference type="ARBA" id="ARBA00022801"/>
    </source>
</evidence>
<dbReference type="InterPro" id="IPR029054">
    <property type="entry name" value="dUTPase-like"/>
</dbReference>
<keyword evidence="9" id="KW-1185">Reference proteome</keyword>
<proteinExistence type="predicted"/>
<reference evidence="8 9" key="1">
    <citation type="submission" date="2012-03" db="EMBL/GenBank/DDBJ databases">
        <title>Whole Genome Assembly of Papio anubis.</title>
        <authorList>
            <person name="Liu Y.L."/>
            <person name="Abraham K.A."/>
            <person name="Akbar H.A."/>
            <person name="Ali S.A."/>
            <person name="Anosike U.A."/>
            <person name="Aqrawi P.A."/>
            <person name="Arias F.A."/>
            <person name="Attaway T.A."/>
            <person name="Awwad R.A."/>
            <person name="Babu C.B."/>
            <person name="Bandaranaike D.B."/>
            <person name="Battles P.B."/>
            <person name="Bell A.B."/>
            <person name="Beltran B.B."/>
            <person name="Berhane-Mersha D.B."/>
            <person name="Bess C.B."/>
            <person name="Bickham C.B."/>
            <person name="Bolden T.B."/>
            <person name="Carter K.C."/>
            <person name="Chau D.C."/>
            <person name="Chavez A.C."/>
            <person name="Clerc-Blankenburg K.C."/>
            <person name="Coyle M.C."/>
            <person name="Dao M.D."/>
            <person name="Davila M.L.D."/>
            <person name="Davy-Carroll L.D."/>
            <person name="Denson S.D."/>
            <person name="Dinh H.D."/>
            <person name="Fernandez S.F."/>
            <person name="Fernando P.F."/>
            <person name="Forbes L.F."/>
            <person name="Francis C.F."/>
            <person name="Francisco L.F."/>
            <person name="Fu Q.F."/>
            <person name="Garcia-Iii R.G."/>
            <person name="Garrett T.G."/>
            <person name="Gross S.G."/>
            <person name="Gubbala S.G."/>
            <person name="Hirani K.H."/>
            <person name="Hogues M.H."/>
            <person name="Hollins B.H."/>
            <person name="Jackson L.J."/>
            <person name="Javaid M.J."/>
            <person name="Jhangiani S.J."/>
            <person name="Johnson A.J."/>
            <person name="Johnson B.J."/>
            <person name="Jones J.J."/>
            <person name="Joshi V.J."/>
            <person name="Kalu J.K."/>
            <person name="Khan N.K."/>
            <person name="Korchina V.K."/>
            <person name="Kovar C.K."/>
            <person name="Lago L.L."/>
            <person name="Lara F.L."/>
            <person name="Le T.-K.L."/>
            <person name="Lee S.L."/>
            <person name="Legall-Iii F.L."/>
            <person name="Lemon S.L."/>
            <person name="Liu J.L."/>
            <person name="Liu Y.-S.L."/>
            <person name="Liyanage D.L."/>
            <person name="Lopez J.L."/>
            <person name="Lorensuhewa L.L."/>
            <person name="Mata R.M."/>
            <person name="Mathew T.M."/>
            <person name="Mercado C.M."/>
            <person name="Mercado I.M."/>
            <person name="Morales K.M."/>
            <person name="Morgan M.M."/>
            <person name="Munidasa M.M."/>
            <person name="Ngo D.N."/>
            <person name="Nguyen L.N."/>
            <person name="Nguyen T.N."/>
            <person name="Nguyen N.N."/>
            <person name="Obregon M.O."/>
            <person name="Okwuonu G.O."/>
            <person name="Ongeri F.O."/>
            <person name="Onwere C.O."/>
            <person name="Osifeso I.O."/>
            <person name="Parra A.P."/>
            <person name="Patil S.P."/>
            <person name="Perez A.P."/>
            <person name="Perez Y.P."/>
            <person name="Pham C.P."/>
            <person name="Pu L.-L.P."/>
            <person name="Puazo M.P."/>
            <person name="Quiroz J.Q."/>
            <person name="Rouhana J.R."/>
            <person name="Ruiz M.R."/>
            <person name="Ruiz S.-J.R."/>
            <person name="Saada N.S."/>
            <person name="Santibanez J.S."/>
            <person name="Scheel M.S."/>
            <person name="Schneider B.S."/>
            <person name="Simmons D.S."/>
            <person name="Sisson I.S."/>
            <person name="Tang L.-Y.T."/>
            <person name="Thornton R.T."/>
            <person name="Tisius J.T."/>
            <person name="Toledanes G.T."/>
            <person name="Trejos Z.T."/>
            <person name="Usmani K.U."/>
            <person name="Varghese R.V."/>
            <person name="Vattathil S.V."/>
            <person name="Vee V.V."/>
            <person name="Walker D.W."/>
            <person name="Weissenberger G.W."/>
            <person name="White C.W."/>
            <person name="Williams A.W."/>
            <person name="Woodworth J.W."/>
            <person name="Wright R.W."/>
            <person name="Zhu Y.Z."/>
            <person name="Han Y.H."/>
            <person name="Newsham I.N."/>
            <person name="Nazareth L.N."/>
            <person name="Worley K.W."/>
            <person name="Muzny D.M."/>
            <person name="Rogers J.R."/>
            <person name="Gibbs R.G."/>
        </authorList>
    </citation>
    <scope>NUCLEOTIDE SEQUENCE [LARGE SCALE GENOMIC DNA]</scope>
</reference>
<dbReference type="SUPFAM" id="SSF53098">
    <property type="entry name" value="Ribonuclease H-like"/>
    <property type="match status" value="1"/>
</dbReference>
<sequence length="403" mass="44257">MWMDLSEWSKTEDICILCECSPTGDLSRGVFDNQVDRMTCSVDTTEPSSLATSVIARWAHEQSGHGGRDGGYAWAQQHGLPLTKADVATATAECPICQQQRPTLSPRYGTIPRGDQPATWWQVDYTGPLPSWKGQRFVLTGIDAYTKYRFAHPTHNASAMTTIHGLMESLIHWHGIPHSIASDQGTHFTAKEVGQCVQAHATRWPYHVLHHPEAAGLIERWNGLLKSQLQCQLGDNTLQGWGKVLQKAVYDLNQRPIYDTVSPIARNHRSRNQGVEVEMAPLTVTSSDPLATFLLPIPATLCSAGLEVLVPEGRTLSPGDTTIPLNWKLRLPPGHFGLLLPFSQQAKKGVTVLAGVTDPDYQDEISLLLHNGGKEEYAWNTGDSLGPILVLLCPVIKASGKLQ</sequence>
<dbReference type="InterPro" id="IPR033704">
    <property type="entry name" value="dUTPase_trimeric"/>
</dbReference>
<dbReference type="CDD" id="cd07557">
    <property type="entry name" value="trimeric_dUTPase"/>
    <property type="match status" value="1"/>
</dbReference>
<keyword evidence="3" id="KW-0540">Nuclease</keyword>
<dbReference type="Ensembl" id="ENSPANT00000078400.1">
    <property type="protein sequence ID" value="ENSPANP00000049755.1"/>
    <property type="gene ID" value="ENSPANG00000043039.1"/>
</dbReference>
<dbReference type="GeneTree" id="ENSGT00960000187632"/>
<dbReference type="InterPro" id="IPR012337">
    <property type="entry name" value="RNaseH-like_sf"/>
</dbReference>
<evidence type="ECO:0000256" key="6">
    <source>
        <dbReference type="ARBA" id="ARBA00022918"/>
    </source>
</evidence>
<evidence type="ECO:0000256" key="4">
    <source>
        <dbReference type="ARBA" id="ARBA00022759"/>
    </source>
</evidence>
<reference evidence="8" key="2">
    <citation type="submission" date="2025-08" db="UniProtKB">
        <authorList>
            <consortium name="Ensembl"/>
        </authorList>
    </citation>
    <scope>IDENTIFICATION</scope>
</reference>
<dbReference type="InterPro" id="IPR036397">
    <property type="entry name" value="RNaseH_sf"/>
</dbReference>
<keyword evidence="2" id="KW-0548">Nucleotidyltransferase</keyword>
<keyword evidence="4" id="KW-0255">Endonuclease</keyword>
<dbReference type="GO" id="GO:0035613">
    <property type="term" value="F:RNA stem-loop binding"/>
    <property type="evidence" value="ECO:0007669"/>
    <property type="project" value="TreeGrafter"/>
</dbReference>
<dbReference type="PROSITE" id="PS50994">
    <property type="entry name" value="INTEGRASE"/>
    <property type="match status" value="1"/>
</dbReference>
<dbReference type="PANTHER" id="PTHR41694">
    <property type="entry name" value="ENDOGENOUS RETROVIRUS GROUP K MEMBER POL PROTEIN"/>
    <property type="match status" value="1"/>
</dbReference>
<dbReference type="InterPro" id="IPR001584">
    <property type="entry name" value="Integrase_cat-core"/>
</dbReference>
<evidence type="ECO:0000256" key="2">
    <source>
        <dbReference type="ARBA" id="ARBA00022695"/>
    </source>
</evidence>
<name>A0A8I5NMF5_PAPAN</name>
<evidence type="ECO:0000256" key="3">
    <source>
        <dbReference type="ARBA" id="ARBA00022722"/>
    </source>
</evidence>
<evidence type="ECO:0000313" key="8">
    <source>
        <dbReference type="Ensembl" id="ENSPANP00000049755.1"/>
    </source>
</evidence>
<dbReference type="GO" id="GO:0003964">
    <property type="term" value="F:RNA-directed DNA polymerase activity"/>
    <property type="evidence" value="ECO:0007669"/>
    <property type="project" value="UniProtKB-KW"/>
</dbReference>
<dbReference type="Pfam" id="PF00692">
    <property type="entry name" value="dUTPase"/>
    <property type="match status" value="1"/>
</dbReference>
<evidence type="ECO:0000259" key="7">
    <source>
        <dbReference type="PROSITE" id="PS50994"/>
    </source>
</evidence>
<protein>
    <recommendedName>
        <fullName evidence="7">Integrase catalytic domain-containing protein</fullName>
    </recommendedName>
</protein>
<dbReference type="GO" id="GO:0004519">
    <property type="term" value="F:endonuclease activity"/>
    <property type="evidence" value="ECO:0007669"/>
    <property type="project" value="UniProtKB-KW"/>
</dbReference>
<feature type="domain" description="Integrase catalytic" evidence="7">
    <location>
        <begin position="113"/>
        <end position="273"/>
    </location>
</feature>
<keyword evidence="5" id="KW-0378">Hydrolase</keyword>
<dbReference type="GO" id="GO:0016787">
    <property type="term" value="F:hydrolase activity"/>
    <property type="evidence" value="ECO:0007669"/>
    <property type="project" value="UniProtKB-KW"/>
</dbReference>
<dbReference type="UniPathway" id="UPA00610">
    <property type="reaction ID" value="UER00666"/>
</dbReference>
<dbReference type="GO" id="GO:0006226">
    <property type="term" value="P:dUMP biosynthetic process"/>
    <property type="evidence" value="ECO:0007669"/>
    <property type="project" value="UniProtKB-UniPathway"/>
</dbReference>
<dbReference type="Gene3D" id="3.30.420.10">
    <property type="entry name" value="Ribonuclease H-like superfamily/Ribonuclease H"/>
    <property type="match status" value="1"/>
</dbReference>
<keyword evidence="6" id="KW-0695">RNA-directed DNA polymerase</keyword>
<dbReference type="PANTHER" id="PTHR41694:SF3">
    <property type="entry name" value="RNA-DIRECTED DNA POLYMERASE-RELATED"/>
    <property type="match status" value="1"/>
</dbReference>
<organism evidence="8 9">
    <name type="scientific">Papio anubis</name>
    <name type="common">Olive baboon</name>
    <dbReference type="NCBI Taxonomy" id="9555"/>
    <lineage>
        <taxon>Eukaryota</taxon>
        <taxon>Metazoa</taxon>
        <taxon>Chordata</taxon>
        <taxon>Craniata</taxon>
        <taxon>Vertebrata</taxon>
        <taxon>Euteleostomi</taxon>
        <taxon>Mammalia</taxon>
        <taxon>Eutheria</taxon>
        <taxon>Euarchontoglires</taxon>
        <taxon>Primates</taxon>
        <taxon>Haplorrhini</taxon>
        <taxon>Catarrhini</taxon>
        <taxon>Cercopithecidae</taxon>
        <taxon>Cercopithecinae</taxon>
        <taxon>Papio</taxon>
    </lineage>
</organism>
<dbReference type="GO" id="GO:0015074">
    <property type="term" value="P:DNA integration"/>
    <property type="evidence" value="ECO:0007669"/>
    <property type="project" value="InterPro"/>
</dbReference>
<evidence type="ECO:0000313" key="9">
    <source>
        <dbReference type="Proteomes" id="UP000028761"/>
    </source>
</evidence>
<dbReference type="Pfam" id="PF00665">
    <property type="entry name" value="rve"/>
    <property type="match status" value="1"/>
</dbReference>
<dbReference type="InterPro" id="IPR036157">
    <property type="entry name" value="dUTPase-like_sf"/>
</dbReference>
<keyword evidence="1" id="KW-0808">Transferase</keyword>
<dbReference type="SUPFAM" id="SSF51283">
    <property type="entry name" value="dUTPase-like"/>
    <property type="match status" value="1"/>
</dbReference>
<accession>A0A8I5NMF5</accession>
<dbReference type="AlphaFoldDB" id="A0A8I5NMF5"/>